<dbReference type="EMBL" id="JAHRHJ020000004">
    <property type="protein sequence ID" value="KAH9317183.1"/>
    <property type="molecule type" value="Genomic_DNA"/>
</dbReference>
<evidence type="ECO:0000313" key="2">
    <source>
        <dbReference type="EMBL" id="KAH9317183.1"/>
    </source>
</evidence>
<dbReference type="Proteomes" id="UP000824469">
    <property type="component" value="Unassembled WGS sequence"/>
</dbReference>
<evidence type="ECO:0000313" key="3">
    <source>
        <dbReference type="Proteomes" id="UP000824469"/>
    </source>
</evidence>
<dbReference type="Pfam" id="PF22936">
    <property type="entry name" value="Pol_BBD"/>
    <property type="match status" value="1"/>
</dbReference>
<dbReference type="AlphaFoldDB" id="A0AA38G9B0"/>
<organism evidence="2 3">
    <name type="scientific">Taxus chinensis</name>
    <name type="common">Chinese yew</name>
    <name type="synonym">Taxus wallichiana var. chinensis</name>
    <dbReference type="NCBI Taxonomy" id="29808"/>
    <lineage>
        <taxon>Eukaryota</taxon>
        <taxon>Viridiplantae</taxon>
        <taxon>Streptophyta</taxon>
        <taxon>Embryophyta</taxon>
        <taxon>Tracheophyta</taxon>
        <taxon>Spermatophyta</taxon>
        <taxon>Pinopsida</taxon>
        <taxon>Pinidae</taxon>
        <taxon>Conifers II</taxon>
        <taxon>Cupressales</taxon>
        <taxon>Taxaceae</taxon>
        <taxon>Taxus</taxon>
    </lineage>
</organism>
<keyword evidence="3" id="KW-1185">Reference proteome</keyword>
<accession>A0AA38G9B0</accession>
<feature type="non-terminal residue" evidence="2">
    <location>
        <position position="53"/>
    </location>
</feature>
<feature type="non-terminal residue" evidence="2">
    <location>
        <position position="1"/>
    </location>
</feature>
<name>A0AA38G9B0_TAXCH</name>
<evidence type="ECO:0000259" key="1">
    <source>
        <dbReference type="Pfam" id="PF22936"/>
    </source>
</evidence>
<reference evidence="2 3" key="1">
    <citation type="journal article" date="2021" name="Nat. Plants">
        <title>The Taxus genome provides insights into paclitaxel biosynthesis.</title>
        <authorList>
            <person name="Xiong X."/>
            <person name="Gou J."/>
            <person name="Liao Q."/>
            <person name="Li Y."/>
            <person name="Zhou Q."/>
            <person name="Bi G."/>
            <person name="Li C."/>
            <person name="Du R."/>
            <person name="Wang X."/>
            <person name="Sun T."/>
            <person name="Guo L."/>
            <person name="Liang H."/>
            <person name="Lu P."/>
            <person name="Wu Y."/>
            <person name="Zhang Z."/>
            <person name="Ro D.K."/>
            <person name="Shang Y."/>
            <person name="Huang S."/>
            <person name="Yan J."/>
        </authorList>
    </citation>
    <scope>NUCLEOTIDE SEQUENCE [LARGE SCALE GENOMIC DNA]</scope>
    <source>
        <strain evidence="2">Ta-2019</strain>
    </source>
</reference>
<sequence>ASKHMTGDRNIFDSLTNRPTRDRVRIANNKEYIVEGINNVTIPLGTRKCNLTK</sequence>
<protein>
    <recommendedName>
        <fullName evidence="1">Retrovirus-related Pol polyprotein from transposon TNT 1-94-like beta-barrel domain-containing protein</fullName>
    </recommendedName>
</protein>
<gene>
    <name evidence="2" type="ORF">KI387_018952</name>
</gene>
<dbReference type="InterPro" id="IPR054722">
    <property type="entry name" value="PolX-like_BBD"/>
</dbReference>
<proteinExistence type="predicted"/>
<comment type="caution">
    <text evidence="2">The sequence shown here is derived from an EMBL/GenBank/DDBJ whole genome shotgun (WGS) entry which is preliminary data.</text>
</comment>
<feature type="domain" description="Retrovirus-related Pol polyprotein from transposon TNT 1-94-like beta-barrel" evidence="1">
    <location>
        <begin position="1"/>
        <end position="44"/>
    </location>
</feature>